<dbReference type="Proteomes" id="UP000182409">
    <property type="component" value="Unassembled WGS sequence"/>
</dbReference>
<dbReference type="AlphaFoldDB" id="A0A1H4J435"/>
<evidence type="ECO:0000313" key="2">
    <source>
        <dbReference type="EMBL" id="SEB40987.1"/>
    </source>
</evidence>
<sequence length="159" mass="17843">MRILFRSERPCKSTRSVGKCSYAVTAWRSHSMDITSGEFLQILEADTEGPHPPVHTCMTWKQNEDMLAWVADFTGEPYKGRRYNPSADAPSNLSGTLIEKSNQLNERPEVQGKTAAARQRLSKKSGLSRSQKLAADALNRRASLERFDEPDNDGVINLF</sequence>
<proteinExistence type="predicted"/>
<organism evidence="2 3">
    <name type="scientific">Terriglobus roseus</name>
    <dbReference type="NCBI Taxonomy" id="392734"/>
    <lineage>
        <taxon>Bacteria</taxon>
        <taxon>Pseudomonadati</taxon>
        <taxon>Acidobacteriota</taxon>
        <taxon>Terriglobia</taxon>
        <taxon>Terriglobales</taxon>
        <taxon>Acidobacteriaceae</taxon>
        <taxon>Terriglobus</taxon>
    </lineage>
</organism>
<evidence type="ECO:0000256" key="1">
    <source>
        <dbReference type="SAM" id="MobiDB-lite"/>
    </source>
</evidence>
<reference evidence="2 3" key="1">
    <citation type="submission" date="2016-10" db="EMBL/GenBank/DDBJ databases">
        <authorList>
            <person name="de Groot N.N."/>
        </authorList>
    </citation>
    <scope>NUCLEOTIDE SEQUENCE [LARGE SCALE GENOMIC DNA]</scope>
    <source>
        <strain evidence="2 3">AB35.6</strain>
    </source>
</reference>
<dbReference type="EMBL" id="FNSD01000001">
    <property type="protein sequence ID" value="SEB40987.1"/>
    <property type="molecule type" value="Genomic_DNA"/>
</dbReference>
<gene>
    <name evidence="2" type="ORF">SAMN05443244_0345</name>
</gene>
<accession>A0A1H4J435</accession>
<name>A0A1H4J435_9BACT</name>
<evidence type="ECO:0000313" key="3">
    <source>
        <dbReference type="Proteomes" id="UP000182409"/>
    </source>
</evidence>
<protein>
    <submittedName>
        <fullName evidence="2">Uncharacterized protein</fullName>
    </submittedName>
</protein>
<feature type="region of interest" description="Disordered" evidence="1">
    <location>
        <begin position="99"/>
        <end position="128"/>
    </location>
</feature>